<dbReference type="GO" id="GO:0032259">
    <property type="term" value="P:methylation"/>
    <property type="evidence" value="ECO:0007669"/>
    <property type="project" value="UniProtKB-KW"/>
</dbReference>
<dbReference type="PANTHER" id="PTHR44942:SF4">
    <property type="entry name" value="METHYLTRANSFERASE TYPE 11 DOMAIN-CONTAINING PROTEIN"/>
    <property type="match status" value="1"/>
</dbReference>
<proteinExistence type="inferred from homology"/>
<keyword evidence="3" id="KW-0808">Transferase</keyword>
<organism evidence="5">
    <name type="scientific">Oppiella nova</name>
    <dbReference type="NCBI Taxonomy" id="334625"/>
    <lineage>
        <taxon>Eukaryota</taxon>
        <taxon>Metazoa</taxon>
        <taxon>Ecdysozoa</taxon>
        <taxon>Arthropoda</taxon>
        <taxon>Chelicerata</taxon>
        <taxon>Arachnida</taxon>
        <taxon>Acari</taxon>
        <taxon>Acariformes</taxon>
        <taxon>Sarcoptiformes</taxon>
        <taxon>Oribatida</taxon>
        <taxon>Brachypylina</taxon>
        <taxon>Oppioidea</taxon>
        <taxon>Oppiidae</taxon>
        <taxon>Oppiella</taxon>
    </lineage>
</organism>
<dbReference type="CDD" id="cd02440">
    <property type="entry name" value="AdoMet_MTases"/>
    <property type="match status" value="1"/>
</dbReference>
<sequence length="249" mass="28096">MCAESKLWGEVRRYMRAKSGCKGGQGTSQLSQHFHRCYGFDVSAAQIQEAKASHHEDNTRYEVCGAESMPSIASNSVQLVTAFESAQYFVWNSFVDECTRVLVDGAVVAVIGYWLPDPIDPSHPSDRSLIDLMDSCYNDTRLTPYKSPKATIQLVVDHYRDVKFPSNYEFLHIDNIVGPQTVVAHDMVGLVESWSAYQALRRADKDTADSMSRDISDKLMDILKTTDLSAKEIVFNYTYFIAMARKLHN</sequence>
<evidence type="ECO:0000256" key="2">
    <source>
        <dbReference type="ARBA" id="ARBA00022603"/>
    </source>
</evidence>
<comment type="similarity">
    <text evidence="1">Belongs to the methyltransferase superfamily.</text>
</comment>
<dbReference type="Gene3D" id="3.40.50.150">
    <property type="entry name" value="Vaccinia Virus protein VP39"/>
    <property type="match status" value="1"/>
</dbReference>
<feature type="domain" description="Methyltransferase type 11" evidence="4">
    <location>
        <begin position="19"/>
        <end position="109"/>
    </location>
</feature>
<dbReference type="InterPro" id="IPR051052">
    <property type="entry name" value="Diverse_substrate_MTase"/>
</dbReference>
<gene>
    <name evidence="5" type="ORF">ONB1V03_LOCUS8126</name>
</gene>
<dbReference type="OrthoDB" id="506498at2759"/>
<evidence type="ECO:0000313" key="5">
    <source>
        <dbReference type="EMBL" id="CAD7651062.1"/>
    </source>
</evidence>
<dbReference type="EMBL" id="OC919294">
    <property type="protein sequence ID" value="CAD7651062.1"/>
    <property type="molecule type" value="Genomic_DNA"/>
</dbReference>
<accession>A0A7R9M0Z2</accession>
<evidence type="ECO:0000256" key="1">
    <source>
        <dbReference type="ARBA" id="ARBA00008361"/>
    </source>
</evidence>
<dbReference type="SUPFAM" id="SSF53335">
    <property type="entry name" value="S-adenosyl-L-methionine-dependent methyltransferases"/>
    <property type="match status" value="1"/>
</dbReference>
<dbReference type="PANTHER" id="PTHR44942">
    <property type="entry name" value="METHYLTRANSF_11 DOMAIN-CONTAINING PROTEIN"/>
    <property type="match status" value="1"/>
</dbReference>
<protein>
    <recommendedName>
        <fullName evidence="4">Methyltransferase type 11 domain-containing protein</fullName>
    </recommendedName>
</protein>
<evidence type="ECO:0000313" key="6">
    <source>
        <dbReference type="Proteomes" id="UP000728032"/>
    </source>
</evidence>
<name>A0A7R9M0Z2_9ACAR</name>
<dbReference type="Pfam" id="PF08241">
    <property type="entry name" value="Methyltransf_11"/>
    <property type="match status" value="1"/>
</dbReference>
<keyword evidence="2" id="KW-0489">Methyltransferase</keyword>
<dbReference type="InterPro" id="IPR013216">
    <property type="entry name" value="Methyltransf_11"/>
</dbReference>
<dbReference type="GO" id="GO:0008757">
    <property type="term" value="F:S-adenosylmethionine-dependent methyltransferase activity"/>
    <property type="evidence" value="ECO:0007669"/>
    <property type="project" value="InterPro"/>
</dbReference>
<dbReference type="InterPro" id="IPR029063">
    <property type="entry name" value="SAM-dependent_MTases_sf"/>
</dbReference>
<reference evidence="5" key="1">
    <citation type="submission" date="2020-11" db="EMBL/GenBank/DDBJ databases">
        <authorList>
            <person name="Tran Van P."/>
        </authorList>
    </citation>
    <scope>NUCLEOTIDE SEQUENCE</scope>
</reference>
<evidence type="ECO:0000259" key="4">
    <source>
        <dbReference type="Pfam" id="PF08241"/>
    </source>
</evidence>
<dbReference type="EMBL" id="CAJPVJ010004469">
    <property type="protein sequence ID" value="CAG2168639.1"/>
    <property type="molecule type" value="Genomic_DNA"/>
</dbReference>
<keyword evidence="6" id="KW-1185">Reference proteome</keyword>
<evidence type="ECO:0000256" key="3">
    <source>
        <dbReference type="ARBA" id="ARBA00022679"/>
    </source>
</evidence>
<dbReference type="Proteomes" id="UP000728032">
    <property type="component" value="Unassembled WGS sequence"/>
</dbReference>
<dbReference type="AlphaFoldDB" id="A0A7R9M0Z2"/>